<keyword evidence="2" id="KW-1185">Reference proteome</keyword>
<name>A0A369JH02_HYPMA</name>
<evidence type="ECO:0000313" key="1">
    <source>
        <dbReference type="EMBL" id="RDB20592.1"/>
    </source>
</evidence>
<evidence type="ECO:0000313" key="2">
    <source>
        <dbReference type="Proteomes" id="UP000076154"/>
    </source>
</evidence>
<organism evidence="1 2">
    <name type="scientific">Hypsizygus marmoreus</name>
    <name type="common">White beech mushroom</name>
    <name type="synonym">Agaricus marmoreus</name>
    <dbReference type="NCBI Taxonomy" id="39966"/>
    <lineage>
        <taxon>Eukaryota</taxon>
        <taxon>Fungi</taxon>
        <taxon>Dikarya</taxon>
        <taxon>Basidiomycota</taxon>
        <taxon>Agaricomycotina</taxon>
        <taxon>Agaricomycetes</taxon>
        <taxon>Agaricomycetidae</taxon>
        <taxon>Agaricales</taxon>
        <taxon>Tricholomatineae</taxon>
        <taxon>Lyophyllaceae</taxon>
        <taxon>Hypsizygus</taxon>
    </lineage>
</organism>
<dbReference type="EMBL" id="LUEZ02000058">
    <property type="protein sequence ID" value="RDB20592.1"/>
    <property type="molecule type" value="Genomic_DNA"/>
</dbReference>
<dbReference type="Proteomes" id="UP000076154">
    <property type="component" value="Unassembled WGS sequence"/>
</dbReference>
<sequence>MIFPDNTPGLSSTEPPSLLRVLVPLQRADQPFPVVINKALNTTSSAAAKVFLDRPLTQYARVVYKSCSVDALINGAGWEQWSSTTPNTANDVLPAEYTGCRAGGTRLVLEETNIGIEHGAADISRSDWLSGSSGLCVKYHKLATDVRDFSLDAPGWFLSLETENDQGKLDIFQKWLIKKKLGNFVVNPTSTVDRIIHG</sequence>
<dbReference type="STRING" id="39966.A0A369JH02"/>
<dbReference type="InterPro" id="IPR012334">
    <property type="entry name" value="Pectin_lyas_fold"/>
</dbReference>
<dbReference type="OrthoDB" id="2019149at2759"/>
<dbReference type="GO" id="GO:0045490">
    <property type="term" value="P:pectin catabolic process"/>
    <property type="evidence" value="ECO:0007669"/>
    <property type="project" value="UniProtKB-UniPathway"/>
</dbReference>
<dbReference type="Gene3D" id="2.160.20.10">
    <property type="entry name" value="Single-stranded right-handed beta-helix, Pectin lyase-like"/>
    <property type="match status" value="1"/>
</dbReference>
<gene>
    <name evidence="1" type="ORF">Hypma_012176</name>
</gene>
<dbReference type="SUPFAM" id="SSF51126">
    <property type="entry name" value="Pectin lyase-like"/>
    <property type="match status" value="1"/>
</dbReference>
<comment type="caution">
    <text evidence="1">The sequence shown here is derived from an EMBL/GenBank/DDBJ whole genome shotgun (WGS) entry which is preliminary data.</text>
</comment>
<reference evidence="1" key="1">
    <citation type="submission" date="2018-04" db="EMBL/GenBank/DDBJ databases">
        <title>Whole genome sequencing of Hypsizygus marmoreus.</title>
        <authorList>
            <person name="Choi I.-G."/>
            <person name="Min B."/>
            <person name="Kim J.-G."/>
            <person name="Kim S."/>
            <person name="Oh Y.-L."/>
            <person name="Kong W.-S."/>
            <person name="Park H."/>
            <person name="Jeong J."/>
            <person name="Song E.-S."/>
        </authorList>
    </citation>
    <scope>NUCLEOTIDE SEQUENCE [LARGE SCALE GENOMIC DNA]</scope>
    <source>
        <strain evidence="1">51987-8</strain>
    </source>
</reference>
<protein>
    <submittedName>
        <fullName evidence="1">Uncharacterized protein</fullName>
    </submittedName>
</protein>
<dbReference type="AlphaFoldDB" id="A0A369JH02"/>
<dbReference type="UniPathway" id="UPA00545">
    <property type="reaction ID" value="UER00823"/>
</dbReference>
<proteinExistence type="predicted"/>
<dbReference type="InterPro" id="IPR011050">
    <property type="entry name" value="Pectin_lyase_fold/virulence"/>
</dbReference>
<accession>A0A369JH02</accession>
<dbReference type="InParanoid" id="A0A369JH02"/>